<dbReference type="PANTHER" id="PTHR21328">
    <property type="entry name" value="POLY ADP-RIBOSE POLYMERASE FAMILY, MEMBER PARP"/>
    <property type="match status" value="1"/>
</dbReference>
<keyword evidence="2" id="KW-0808">Transferase</keyword>
<proteinExistence type="predicted"/>
<feature type="domain" description="PARP catalytic" evidence="6">
    <location>
        <begin position="1130"/>
        <end position="1185"/>
    </location>
</feature>
<keyword evidence="8" id="KW-1185">Reference proteome</keyword>
<dbReference type="SUPFAM" id="SSF56399">
    <property type="entry name" value="ADP-ribosylation"/>
    <property type="match status" value="1"/>
</dbReference>
<keyword evidence="1" id="KW-0328">Glycosyltransferase</keyword>
<feature type="coiled-coil region" evidence="5">
    <location>
        <begin position="788"/>
        <end position="815"/>
    </location>
</feature>
<dbReference type="Gene3D" id="3.90.228.10">
    <property type="match status" value="1"/>
</dbReference>
<dbReference type="InterPro" id="IPR051838">
    <property type="entry name" value="ARTD_PARP"/>
</dbReference>
<dbReference type="InterPro" id="IPR012317">
    <property type="entry name" value="Poly(ADP-ribose)pol_cat_dom"/>
</dbReference>
<dbReference type="EMBL" id="MU004233">
    <property type="protein sequence ID" value="KAF2671472.1"/>
    <property type="molecule type" value="Genomic_DNA"/>
</dbReference>
<dbReference type="GO" id="GO:0003950">
    <property type="term" value="F:NAD+ poly-ADP-ribosyltransferase activity"/>
    <property type="evidence" value="ECO:0007669"/>
    <property type="project" value="InterPro"/>
</dbReference>
<name>A0A6A6UH04_9PEZI</name>
<reference evidence="7" key="1">
    <citation type="journal article" date="2020" name="Stud. Mycol.">
        <title>101 Dothideomycetes genomes: a test case for predicting lifestyles and emergence of pathogens.</title>
        <authorList>
            <person name="Haridas S."/>
            <person name="Albert R."/>
            <person name="Binder M."/>
            <person name="Bloem J."/>
            <person name="Labutti K."/>
            <person name="Salamov A."/>
            <person name="Andreopoulos B."/>
            <person name="Baker S."/>
            <person name="Barry K."/>
            <person name="Bills G."/>
            <person name="Bluhm B."/>
            <person name="Cannon C."/>
            <person name="Castanera R."/>
            <person name="Culley D."/>
            <person name="Daum C."/>
            <person name="Ezra D."/>
            <person name="Gonzalez J."/>
            <person name="Henrissat B."/>
            <person name="Kuo A."/>
            <person name="Liang C."/>
            <person name="Lipzen A."/>
            <person name="Lutzoni F."/>
            <person name="Magnuson J."/>
            <person name="Mondo S."/>
            <person name="Nolan M."/>
            <person name="Ohm R."/>
            <person name="Pangilinan J."/>
            <person name="Park H.-J."/>
            <person name="Ramirez L."/>
            <person name="Alfaro M."/>
            <person name="Sun H."/>
            <person name="Tritt A."/>
            <person name="Yoshinaga Y."/>
            <person name="Zwiers L.-H."/>
            <person name="Turgeon B."/>
            <person name="Goodwin S."/>
            <person name="Spatafora J."/>
            <person name="Crous P."/>
            <person name="Grigoriev I."/>
        </authorList>
    </citation>
    <scope>NUCLEOTIDE SEQUENCE</scope>
    <source>
        <strain evidence="7">CBS 115976</strain>
    </source>
</reference>
<sequence>MVADSVPGYSLDATSIQQQTLDMLRNATDSYLLSTKNRSDQFSAQFDSTLDTLVQDFTLRWPSDRLIAIFACLHLSSAGLATTHILSIRALDAEQYLTCLLICDQIRPAFIPPREIQIANSLNQVIRAKSRHIHEFGLLVERFRLMETRHWLDSGVVEHLLARYDIAGRMWHEINVLLENRRLHTLYGVVAWRHSLPADNAAIMSIINSSFPHLPWILTWRPHVQRIKQWEEASFAIEDRRRLERVFDFDGPDVTSSGQQSKLSLAARGSYKHVPVQPETPETHEKLLQLLSDAQRAGQGMVKIFIQLCVENCADEKAMSMVRLAIENGDSDLCDGLSLIYNALYTQKGLSNQIGELAKALSTVKSGEYADTSLIPLEQIVQQVESLLDAAQTTFREQLQSGTGEFVGMLISDLKQAVLKAVWLHKNISPQLLARLVQIPSEDVLEATFKHLYDAERTGQVADARFKDYLASTLGGQSGMSASAGHLVSFQEIQVELEFWKTNRSSTRRDLAKIISGLEDIPQATYISCLPAIIQEDDTFIEEIKHILASEKKVTCFQFSRYIARRRRNGQLLHDCWIMILGVLIQQQGQDWLPHAATRMVLVEWLGFIKDMQFLLGPIQSQLSLSWPGLTPERLDWWGHLSKHESTIQFLVEQPRTHRNIQWLYFPSRQNEIQELINLVQSHKTMPPTRKIALSYLDMDGNNVVNINTLLRSFDTLSDFPRAAFDRVVLRAQSSGIWPKNAVGALLRCWARSAELDQSACSAFQAFGVVLQISRSTHSRTHGNQVASQEIERECKEVLQDAEKLERLRWQLQRKRPKRVAALLKSLDIMDSMHGRHSDLPESLIDAVEVLSDNEYEITFPLTDLGEIQLYGRGITKKSRILRLRIRLDGKPAFCVHTSAETDSSSNQHYYWDVFDDYTNGPACSQRPSLLSYYLSQTMIHLLKRSNPSLQTIHKTAQELIDNNPSTCLVCAKDLKVTLWKPSTCSKACSKAFRRAPLEVRLHNLLVDPSTLDLLLTSLYLAVSDPNHVRFNLLQDCPIPTTQLVSLIDSFPALSVLAAAKDLPSALYGTDGLGSQRELLLSWICIAFRGFMMKASDRYKIHGMANTEQFLMLNSHHERESLFAAQSPNSPGGVVFHGTQPARLFSVLTQGLKVMSHTAPVNGASYGAGIYCADEPATSNAYAGAIVTSWKHSALNGMRVMLGCELAGHALSSSFHVIPVEDRLLVRYVFLLSATFVPPARAHVEPAMASAYSTLRTGLAS</sequence>
<protein>
    <recommendedName>
        <fullName evidence="6">PARP catalytic domain-containing protein</fullName>
    </recommendedName>
</protein>
<evidence type="ECO:0000256" key="2">
    <source>
        <dbReference type="ARBA" id="ARBA00022679"/>
    </source>
</evidence>
<evidence type="ECO:0000256" key="4">
    <source>
        <dbReference type="ARBA" id="ARBA00023027"/>
    </source>
</evidence>
<dbReference type="OrthoDB" id="109543at2759"/>
<evidence type="ECO:0000259" key="6">
    <source>
        <dbReference type="Pfam" id="PF00644"/>
    </source>
</evidence>
<dbReference type="GO" id="GO:0016779">
    <property type="term" value="F:nucleotidyltransferase activity"/>
    <property type="evidence" value="ECO:0007669"/>
    <property type="project" value="UniProtKB-KW"/>
</dbReference>
<evidence type="ECO:0000313" key="8">
    <source>
        <dbReference type="Proteomes" id="UP000799302"/>
    </source>
</evidence>
<gene>
    <name evidence="7" type="ORF">BT63DRAFT_371329</name>
</gene>
<evidence type="ECO:0000313" key="7">
    <source>
        <dbReference type="EMBL" id="KAF2671472.1"/>
    </source>
</evidence>
<keyword evidence="5" id="KW-0175">Coiled coil</keyword>
<dbReference type="Pfam" id="PF00644">
    <property type="entry name" value="PARP"/>
    <property type="match status" value="1"/>
</dbReference>
<dbReference type="Proteomes" id="UP000799302">
    <property type="component" value="Unassembled WGS sequence"/>
</dbReference>
<organism evidence="7 8">
    <name type="scientific">Microthyrium microscopicum</name>
    <dbReference type="NCBI Taxonomy" id="703497"/>
    <lineage>
        <taxon>Eukaryota</taxon>
        <taxon>Fungi</taxon>
        <taxon>Dikarya</taxon>
        <taxon>Ascomycota</taxon>
        <taxon>Pezizomycotina</taxon>
        <taxon>Dothideomycetes</taxon>
        <taxon>Dothideomycetes incertae sedis</taxon>
        <taxon>Microthyriales</taxon>
        <taxon>Microthyriaceae</taxon>
        <taxon>Microthyrium</taxon>
    </lineage>
</organism>
<accession>A0A6A6UH04</accession>
<keyword evidence="3" id="KW-0548">Nucleotidyltransferase</keyword>
<dbReference type="AlphaFoldDB" id="A0A6A6UH04"/>
<evidence type="ECO:0000256" key="1">
    <source>
        <dbReference type="ARBA" id="ARBA00022676"/>
    </source>
</evidence>
<evidence type="ECO:0000256" key="5">
    <source>
        <dbReference type="SAM" id="Coils"/>
    </source>
</evidence>
<evidence type="ECO:0000256" key="3">
    <source>
        <dbReference type="ARBA" id="ARBA00022695"/>
    </source>
</evidence>
<keyword evidence="4" id="KW-0520">NAD</keyword>